<evidence type="ECO:0000313" key="2">
    <source>
        <dbReference type="Proteomes" id="UP000796761"/>
    </source>
</evidence>
<proteinExistence type="predicted"/>
<accession>A0A8K1GRN4</accession>
<dbReference type="EMBL" id="SWJQ01000091">
    <property type="protein sequence ID" value="TRZ22661.1"/>
    <property type="molecule type" value="Genomic_DNA"/>
</dbReference>
<keyword evidence="2" id="KW-1185">Reference proteome</keyword>
<dbReference type="AlphaFoldDB" id="A0A8K1GRN4"/>
<gene>
    <name evidence="1" type="ORF">HGM15179_004506</name>
</gene>
<dbReference type="Proteomes" id="UP000796761">
    <property type="component" value="Unassembled WGS sequence"/>
</dbReference>
<name>A0A8K1GRN4_9PASS</name>
<protein>
    <submittedName>
        <fullName evidence="1">Uncharacterized protein</fullName>
    </submittedName>
</protein>
<sequence length="148" mass="16321">MRQTSRVLGVPLCLYQWKEVQLSVIVEQAGPQATSSRQLRLSWVRREKMDITSRHSAKISIASKPPSTSPKKRCLVKLQETTLQAEDSPGSLPNVTEPAALGSRTVDAGCKSLKDIFFDSTVGGQGILLYVEQDGFAETVVLMIKFKQ</sequence>
<reference evidence="1" key="1">
    <citation type="submission" date="2019-04" db="EMBL/GenBank/DDBJ databases">
        <title>Genome assembly of Zosterops borbonicus 15179.</title>
        <authorList>
            <person name="Leroy T."/>
            <person name="Anselmetti Y."/>
            <person name="Tilak M.-K."/>
            <person name="Nabholz B."/>
        </authorList>
    </citation>
    <scope>NUCLEOTIDE SEQUENCE</scope>
    <source>
        <strain evidence="1">HGM_15179</strain>
        <tissue evidence="1">Muscle</tissue>
    </source>
</reference>
<organism evidence="1 2">
    <name type="scientific">Zosterops borbonicus</name>
    <dbReference type="NCBI Taxonomy" id="364589"/>
    <lineage>
        <taxon>Eukaryota</taxon>
        <taxon>Metazoa</taxon>
        <taxon>Chordata</taxon>
        <taxon>Craniata</taxon>
        <taxon>Vertebrata</taxon>
        <taxon>Euteleostomi</taxon>
        <taxon>Archelosauria</taxon>
        <taxon>Archosauria</taxon>
        <taxon>Dinosauria</taxon>
        <taxon>Saurischia</taxon>
        <taxon>Theropoda</taxon>
        <taxon>Coelurosauria</taxon>
        <taxon>Aves</taxon>
        <taxon>Neognathae</taxon>
        <taxon>Neoaves</taxon>
        <taxon>Telluraves</taxon>
        <taxon>Australaves</taxon>
        <taxon>Passeriformes</taxon>
        <taxon>Sylvioidea</taxon>
        <taxon>Zosteropidae</taxon>
        <taxon>Zosterops</taxon>
    </lineage>
</organism>
<evidence type="ECO:0000313" key="1">
    <source>
        <dbReference type="EMBL" id="TRZ22661.1"/>
    </source>
</evidence>
<comment type="caution">
    <text evidence="1">The sequence shown here is derived from an EMBL/GenBank/DDBJ whole genome shotgun (WGS) entry which is preliminary data.</text>
</comment>